<evidence type="ECO:0000256" key="1">
    <source>
        <dbReference type="SAM" id="MobiDB-lite"/>
    </source>
</evidence>
<feature type="compositionally biased region" description="Basic and acidic residues" evidence="1">
    <location>
        <begin position="90"/>
        <end position="100"/>
    </location>
</feature>
<proteinExistence type="predicted"/>
<dbReference type="Pfam" id="PF14111">
    <property type="entry name" value="DUF4283"/>
    <property type="match status" value="1"/>
</dbReference>
<dbReference type="EMBL" id="JBANQN010000003">
    <property type="protein sequence ID" value="KAK6794274.1"/>
    <property type="molecule type" value="Genomic_DNA"/>
</dbReference>
<gene>
    <name evidence="3" type="ORF">RDI58_007727</name>
</gene>
<name>A0AAN8YHZ5_SOLBU</name>
<feature type="compositionally biased region" description="Polar residues" evidence="1">
    <location>
        <begin position="101"/>
        <end position="113"/>
    </location>
</feature>
<feature type="domain" description="DUF4283" evidence="2">
    <location>
        <begin position="27"/>
        <end position="87"/>
    </location>
</feature>
<dbReference type="Proteomes" id="UP001371456">
    <property type="component" value="Unassembled WGS sequence"/>
</dbReference>
<comment type="caution">
    <text evidence="3">The sequence shown here is derived from an EMBL/GenBank/DDBJ whole genome shotgun (WGS) entry which is preliminary data.</text>
</comment>
<sequence>MKQVSYTNGVPRIQWTEEEVHRMNYIENLQYAVVGKFSYGWPDLEELRTIIPRQCNIIGECKIGLLRNRHVLIRLEQQEDFINLLETRDQAQEKEGDTEQSHGITNTSNNKQTESTKDWIKQAFGEQQNQIAIQHSTNSTTENSKCKTVDKDEQAVATEEVVNNKVGWYLPKMKILVRLTREGRMTVSINMKGISMTWN</sequence>
<keyword evidence="4" id="KW-1185">Reference proteome</keyword>
<accession>A0AAN8YHZ5</accession>
<feature type="region of interest" description="Disordered" evidence="1">
    <location>
        <begin position="90"/>
        <end position="115"/>
    </location>
</feature>
<evidence type="ECO:0000313" key="4">
    <source>
        <dbReference type="Proteomes" id="UP001371456"/>
    </source>
</evidence>
<evidence type="ECO:0000313" key="3">
    <source>
        <dbReference type="EMBL" id="KAK6794274.1"/>
    </source>
</evidence>
<evidence type="ECO:0000259" key="2">
    <source>
        <dbReference type="Pfam" id="PF14111"/>
    </source>
</evidence>
<dbReference type="InterPro" id="IPR025558">
    <property type="entry name" value="DUF4283"/>
</dbReference>
<dbReference type="AlphaFoldDB" id="A0AAN8YHZ5"/>
<organism evidence="3 4">
    <name type="scientific">Solanum bulbocastanum</name>
    <name type="common">Wild potato</name>
    <dbReference type="NCBI Taxonomy" id="147425"/>
    <lineage>
        <taxon>Eukaryota</taxon>
        <taxon>Viridiplantae</taxon>
        <taxon>Streptophyta</taxon>
        <taxon>Embryophyta</taxon>
        <taxon>Tracheophyta</taxon>
        <taxon>Spermatophyta</taxon>
        <taxon>Magnoliopsida</taxon>
        <taxon>eudicotyledons</taxon>
        <taxon>Gunneridae</taxon>
        <taxon>Pentapetalae</taxon>
        <taxon>asterids</taxon>
        <taxon>lamiids</taxon>
        <taxon>Solanales</taxon>
        <taxon>Solanaceae</taxon>
        <taxon>Solanoideae</taxon>
        <taxon>Solaneae</taxon>
        <taxon>Solanum</taxon>
    </lineage>
</organism>
<protein>
    <recommendedName>
        <fullName evidence="2">DUF4283 domain-containing protein</fullName>
    </recommendedName>
</protein>
<reference evidence="3 4" key="1">
    <citation type="submission" date="2024-02" db="EMBL/GenBank/DDBJ databases">
        <title>de novo genome assembly of Solanum bulbocastanum strain 11H21.</title>
        <authorList>
            <person name="Hosaka A.J."/>
        </authorList>
    </citation>
    <scope>NUCLEOTIDE SEQUENCE [LARGE SCALE GENOMIC DNA]</scope>
    <source>
        <tissue evidence="3">Young leaves</tissue>
    </source>
</reference>